<dbReference type="RefSeq" id="XP_011398496.1">
    <property type="nucleotide sequence ID" value="XM_011400194.1"/>
</dbReference>
<proteinExistence type="predicted"/>
<sequence length="191" mass="19573">MARISCFPDRSFANPWHVAWVGHTTANRMPSSNSNPVINNIIQQNVQNTIVVNQLTQVFQTTNVQASATAVVQVVQQPGNVVNLAQGFSNGATGGQATATATAFASATVYLAQSGTAQQTTSVASATVLGIYSLYASGQTELAVSVASAYSTAVASAFGCGSSVAQLINAYISIILTLLNAQSSGTVIIIG</sequence>
<dbReference type="Proteomes" id="UP000028924">
    <property type="component" value="Unassembled WGS sequence"/>
</dbReference>
<dbReference type="EMBL" id="KL662122">
    <property type="protein sequence ID" value="KFM25600.1"/>
    <property type="molecule type" value="Genomic_DNA"/>
</dbReference>
<dbReference type="GeneID" id="23613833"/>
<organism evidence="1 2">
    <name type="scientific">Auxenochlorella protothecoides</name>
    <name type="common">Green microalga</name>
    <name type="synonym">Chlorella protothecoides</name>
    <dbReference type="NCBI Taxonomy" id="3075"/>
    <lineage>
        <taxon>Eukaryota</taxon>
        <taxon>Viridiplantae</taxon>
        <taxon>Chlorophyta</taxon>
        <taxon>core chlorophytes</taxon>
        <taxon>Trebouxiophyceae</taxon>
        <taxon>Chlorellales</taxon>
        <taxon>Chlorellaceae</taxon>
        <taxon>Auxenochlorella</taxon>
    </lineage>
</organism>
<dbReference type="KEGG" id="apro:F751_2442"/>
<evidence type="ECO:0000313" key="1">
    <source>
        <dbReference type="EMBL" id="KFM25600.1"/>
    </source>
</evidence>
<gene>
    <name evidence="1" type="ORF">F751_2442</name>
</gene>
<reference evidence="1 2" key="1">
    <citation type="journal article" date="2014" name="BMC Genomics">
        <title>Oil accumulation mechanisms of the oleaginous microalga Chlorella protothecoides revealed through its genome, transcriptomes, and proteomes.</title>
        <authorList>
            <person name="Gao C."/>
            <person name="Wang Y."/>
            <person name="Shen Y."/>
            <person name="Yan D."/>
            <person name="He X."/>
            <person name="Dai J."/>
            <person name="Wu Q."/>
        </authorList>
    </citation>
    <scope>NUCLEOTIDE SEQUENCE [LARGE SCALE GENOMIC DNA]</scope>
    <source>
        <strain evidence="1 2">0710</strain>
    </source>
</reference>
<dbReference type="AlphaFoldDB" id="A0A087SIP6"/>
<keyword evidence="2" id="KW-1185">Reference proteome</keyword>
<protein>
    <submittedName>
        <fullName evidence="1">Uncharacterized protein</fullName>
    </submittedName>
</protein>
<accession>A0A087SIP6</accession>
<evidence type="ECO:0000313" key="2">
    <source>
        <dbReference type="Proteomes" id="UP000028924"/>
    </source>
</evidence>
<name>A0A087SIP6_AUXPR</name>